<feature type="transmembrane region" description="Helical" evidence="1">
    <location>
        <begin position="93"/>
        <end position="117"/>
    </location>
</feature>
<sequence length="229" mass="25904">MNWINKEEWYLNRHKLIVGLDFLVMGIIAFYYVSGTGDYMTGNLRMYQNLMPNLFFSIINTVNIILIILVRPKIDPFLLVRLTRKSNWAMMENIMMVLVSALTALISTLSFLLFIWITQGLTDMSLANVLGSFWLTFQSLLLCQAINLFVTTCLPFLHFVVSSCLVGIGLLAGSLRMGSAGLVNEITLINDILAKESIWILLSKSLIIWGIILGAGWLAQLRARKCEYL</sequence>
<dbReference type="Proteomes" id="UP000077280">
    <property type="component" value="Unassembled WGS sequence"/>
</dbReference>
<feature type="transmembrane region" description="Helical" evidence="1">
    <location>
        <begin position="198"/>
        <end position="219"/>
    </location>
</feature>
<evidence type="ECO:0008006" key="4">
    <source>
        <dbReference type="Google" id="ProtNLM"/>
    </source>
</evidence>
<feature type="transmembrane region" description="Helical" evidence="1">
    <location>
        <begin position="16"/>
        <end position="34"/>
    </location>
</feature>
<gene>
    <name evidence="2" type="ORF">A7K95_09035</name>
</gene>
<keyword evidence="1" id="KW-1133">Transmembrane helix</keyword>
<feature type="transmembrane region" description="Helical" evidence="1">
    <location>
        <begin position="156"/>
        <end position="178"/>
    </location>
</feature>
<dbReference type="RefSeq" id="WP_068807550.1">
    <property type="nucleotide sequence ID" value="NZ_LXND01000068.1"/>
</dbReference>
<organism evidence="2 3">
    <name type="scientific">Pediococcus parvulus</name>
    <dbReference type="NCBI Taxonomy" id="54062"/>
    <lineage>
        <taxon>Bacteria</taxon>
        <taxon>Bacillati</taxon>
        <taxon>Bacillota</taxon>
        <taxon>Bacilli</taxon>
        <taxon>Lactobacillales</taxon>
        <taxon>Lactobacillaceae</taxon>
        <taxon>Pediococcus</taxon>
    </lineage>
</organism>
<name>A0ABX2UEQ7_9LACO</name>
<protein>
    <recommendedName>
        <fullName evidence="4">Lantibiotic ABC transporter permease</fullName>
    </recommendedName>
</protein>
<proteinExistence type="predicted"/>
<accession>A0ABX2UEQ7</accession>
<feature type="transmembrane region" description="Helical" evidence="1">
    <location>
        <begin position="129"/>
        <end position="149"/>
    </location>
</feature>
<evidence type="ECO:0000313" key="2">
    <source>
        <dbReference type="EMBL" id="OAD63547.1"/>
    </source>
</evidence>
<dbReference type="EMBL" id="LXND01000068">
    <property type="protein sequence ID" value="OAD63547.1"/>
    <property type="molecule type" value="Genomic_DNA"/>
</dbReference>
<comment type="caution">
    <text evidence="2">The sequence shown here is derived from an EMBL/GenBank/DDBJ whole genome shotgun (WGS) entry which is preliminary data.</text>
</comment>
<feature type="transmembrane region" description="Helical" evidence="1">
    <location>
        <begin position="54"/>
        <end position="72"/>
    </location>
</feature>
<evidence type="ECO:0000313" key="3">
    <source>
        <dbReference type="Proteomes" id="UP000077280"/>
    </source>
</evidence>
<keyword evidence="1" id="KW-0472">Membrane</keyword>
<reference evidence="2 3" key="1">
    <citation type="submission" date="2016-05" db="EMBL/GenBank/DDBJ databases">
        <title>Draft genome sequence of Pediococcus parvulus 2.6, a probiotic beta-glucan producer strain.</title>
        <authorList>
            <person name="Mohedano M.L."/>
            <person name="Perez-Ramos A."/>
            <person name="Duenas M.T."/>
            <person name="Lamontanara A."/>
            <person name="Orru L."/>
            <person name="Spano G."/>
            <person name="Capozzi V."/>
            <person name="Lopez P."/>
        </authorList>
    </citation>
    <scope>NUCLEOTIDE SEQUENCE [LARGE SCALE GENOMIC DNA]</scope>
    <source>
        <strain evidence="2 3">2.6</strain>
    </source>
</reference>
<keyword evidence="3" id="KW-1185">Reference proteome</keyword>
<keyword evidence="1" id="KW-0812">Transmembrane</keyword>
<evidence type="ECO:0000256" key="1">
    <source>
        <dbReference type="SAM" id="Phobius"/>
    </source>
</evidence>